<organism evidence="4 5">
    <name type="scientific">Funiculus sociatus GB2-A5</name>
    <dbReference type="NCBI Taxonomy" id="2933946"/>
    <lineage>
        <taxon>Bacteria</taxon>
        <taxon>Bacillati</taxon>
        <taxon>Cyanobacteriota</taxon>
        <taxon>Cyanophyceae</taxon>
        <taxon>Coleofasciculales</taxon>
        <taxon>Coleofasciculaceae</taxon>
        <taxon>Funiculus</taxon>
    </lineage>
</organism>
<dbReference type="PROSITE" id="PS00375">
    <property type="entry name" value="UDPGT"/>
    <property type="match status" value="1"/>
</dbReference>
<dbReference type="InterPro" id="IPR035595">
    <property type="entry name" value="UDP_glycos_trans_CS"/>
</dbReference>
<sequence length="434" mass="49470">MKKHVMFVSLPLRGHANQMIALAQELVARGYQVSFVISEEARAWIANTGVHFIPWEPRIETTNEKFSDTTKSVWQRVCQEPKIWRGERMMLNGLIALYVPMYKTLTPIFQQHRPDLLVIDRAVIPAMDLAQQMNLTYIIQSRFLGNFVPTSSKYPRFGTSYSLNMNLWQRCLNFFRPYWLLPQFLPTLKKLNQVRRQCLERKKLDDPFSQRPMIVGTAFGIEIPRPLPPHVQMVGPIFPKNVEPLSPSLSKWLEEGEESTGVVYIAFGTLATLEPWQAKALVEGLTDTGFRVLWSLPKNQQHILPSLPSSFRIEQFVPQQAILSHSSVRAFVSHCGMNSINEALYWEKPILALPFFGDQHYNSARIVDLGVALKLNKNHFDSAEVRRKIDTLLSIPSYKDATRQMSALLKNTGGLDKAADIVETTLAGGIRHIS</sequence>
<keyword evidence="5" id="KW-1185">Reference proteome</keyword>
<dbReference type="Proteomes" id="UP001442494">
    <property type="component" value="Unassembled WGS sequence"/>
</dbReference>
<dbReference type="Pfam" id="PF00201">
    <property type="entry name" value="UDPGT"/>
    <property type="match status" value="1"/>
</dbReference>
<dbReference type="EMBL" id="JAMPKK010000104">
    <property type="protein sequence ID" value="MEP0868028.1"/>
    <property type="molecule type" value="Genomic_DNA"/>
</dbReference>
<evidence type="ECO:0000313" key="5">
    <source>
        <dbReference type="Proteomes" id="UP001442494"/>
    </source>
</evidence>
<comment type="caution">
    <text evidence="4">The sequence shown here is derived from an EMBL/GenBank/DDBJ whole genome shotgun (WGS) entry which is preliminary data.</text>
</comment>
<comment type="similarity">
    <text evidence="3">Belongs to the UDP-glycosyltransferase family.</text>
</comment>
<dbReference type="PANTHER" id="PTHR48043">
    <property type="entry name" value="EG:EG0003.4 PROTEIN-RELATED"/>
    <property type="match status" value="1"/>
</dbReference>
<evidence type="ECO:0000256" key="1">
    <source>
        <dbReference type="ARBA" id="ARBA00022676"/>
    </source>
</evidence>
<name>A0ABV0JXD6_9CYAN</name>
<evidence type="ECO:0000256" key="2">
    <source>
        <dbReference type="ARBA" id="ARBA00022679"/>
    </source>
</evidence>
<dbReference type="InterPro" id="IPR002213">
    <property type="entry name" value="UDP_glucos_trans"/>
</dbReference>
<dbReference type="InterPro" id="IPR050271">
    <property type="entry name" value="UDP-glycosyltransferase"/>
</dbReference>
<dbReference type="PANTHER" id="PTHR48043:SF145">
    <property type="entry name" value="FI06409P-RELATED"/>
    <property type="match status" value="1"/>
</dbReference>
<keyword evidence="1 3" id="KW-0328">Glycosyltransferase</keyword>
<dbReference type="RefSeq" id="WP_190423047.1">
    <property type="nucleotide sequence ID" value="NZ_JAMPKK010000104.1"/>
</dbReference>
<dbReference type="SUPFAM" id="SSF53756">
    <property type="entry name" value="UDP-Glycosyltransferase/glycogen phosphorylase"/>
    <property type="match status" value="1"/>
</dbReference>
<keyword evidence="2 3" id="KW-0808">Transferase</keyword>
<dbReference type="Gene3D" id="3.40.50.2000">
    <property type="entry name" value="Glycogen Phosphorylase B"/>
    <property type="match status" value="2"/>
</dbReference>
<gene>
    <name evidence="4" type="ORF">NDI37_26680</name>
</gene>
<protein>
    <submittedName>
        <fullName evidence="4">Glycosyltransferase</fullName>
    </submittedName>
</protein>
<proteinExistence type="inferred from homology"/>
<evidence type="ECO:0000313" key="4">
    <source>
        <dbReference type="EMBL" id="MEP0868028.1"/>
    </source>
</evidence>
<dbReference type="CDD" id="cd03784">
    <property type="entry name" value="GT1_Gtf-like"/>
    <property type="match status" value="1"/>
</dbReference>
<reference evidence="4 5" key="1">
    <citation type="submission" date="2022-04" db="EMBL/GenBank/DDBJ databases">
        <title>Positive selection, recombination, and allopatry shape intraspecific diversity of widespread and dominant cyanobacteria.</title>
        <authorList>
            <person name="Wei J."/>
            <person name="Shu W."/>
            <person name="Hu C."/>
        </authorList>
    </citation>
    <scope>NUCLEOTIDE SEQUENCE [LARGE SCALE GENOMIC DNA]</scope>
    <source>
        <strain evidence="4 5">GB2-A5</strain>
    </source>
</reference>
<evidence type="ECO:0000256" key="3">
    <source>
        <dbReference type="RuleBase" id="RU003718"/>
    </source>
</evidence>
<accession>A0ABV0JXD6</accession>